<accession>A0A813DR18</accession>
<dbReference type="AlphaFoldDB" id="A0A813DR18"/>
<dbReference type="InterPro" id="IPR029052">
    <property type="entry name" value="Metallo-depent_PP-like"/>
</dbReference>
<feature type="compositionally biased region" description="Polar residues" evidence="4">
    <location>
        <begin position="638"/>
        <end position="650"/>
    </location>
</feature>
<dbReference type="SMART" id="SM00054">
    <property type="entry name" value="EFh"/>
    <property type="match status" value="2"/>
</dbReference>
<evidence type="ECO:0000313" key="7">
    <source>
        <dbReference type="Proteomes" id="UP000654075"/>
    </source>
</evidence>
<dbReference type="GO" id="GO:0005509">
    <property type="term" value="F:calcium ion binding"/>
    <property type="evidence" value="ECO:0007669"/>
    <property type="project" value="InterPro"/>
</dbReference>
<keyword evidence="2" id="KW-0106">Calcium</keyword>
<comment type="caution">
    <text evidence="6">The sequence shown here is derived from an EMBL/GenBank/DDBJ whole genome shotgun (WGS) entry which is preliminary data.</text>
</comment>
<comment type="similarity">
    <text evidence="1 3">Belongs to the PPP phosphatase family.</text>
</comment>
<dbReference type="PANTHER" id="PTHR46422:SF7">
    <property type="entry name" value="SERINE_THREONINE-PROTEIN PHOSPHATASE BSL2-RELATED"/>
    <property type="match status" value="1"/>
</dbReference>
<dbReference type="EMBL" id="CAJNNV010004706">
    <property type="protein sequence ID" value="CAE8591119.1"/>
    <property type="molecule type" value="Genomic_DNA"/>
</dbReference>
<feature type="region of interest" description="Disordered" evidence="4">
    <location>
        <begin position="267"/>
        <end position="306"/>
    </location>
</feature>
<evidence type="ECO:0000256" key="1">
    <source>
        <dbReference type="ARBA" id="ARBA00008294"/>
    </source>
</evidence>
<dbReference type="Gene3D" id="3.60.21.10">
    <property type="match status" value="1"/>
</dbReference>
<keyword evidence="3" id="KW-0378">Hydrolase</keyword>
<dbReference type="PRINTS" id="PR00114">
    <property type="entry name" value="STPHPHTASE"/>
</dbReference>
<feature type="compositionally biased region" description="Low complexity" evidence="4">
    <location>
        <begin position="279"/>
        <end position="296"/>
    </location>
</feature>
<dbReference type="InterPro" id="IPR006186">
    <property type="entry name" value="Ser/Thr-sp_prot-phosphatase"/>
</dbReference>
<reference evidence="6" key="1">
    <citation type="submission" date="2021-02" db="EMBL/GenBank/DDBJ databases">
        <authorList>
            <person name="Dougan E. K."/>
            <person name="Rhodes N."/>
            <person name="Thang M."/>
            <person name="Chan C."/>
        </authorList>
    </citation>
    <scope>NUCLEOTIDE SEQUENCE</scope>
</reference>
<dbReference type="SUPFAM" id="SSF47473">
    <property type="entry name" value="EF-hand"/>
    <property type="match status" value="1"/>
</dbReference>
<dbReference type="SMART" id="SM00156">
    <property type="entry name" value="PP2Ac"/>
    <property type="match status" value="1"/>
</dbReference>
<feature type="domain" description="EF-hand" evidence="5">
    <location>
        <begin position="120"/>
        <end position="155"/>
    </location>
</feature>
<feature type="region of interest" description="Disordered" evidence="4">
    <location>
        <begin position="638"/>
        <end position="663"/>
    </location>
</feature>
<evidence type="ECO:0000256" key="3">
    <source>
        <dbReference type="RuleBase" id="RU004273"/>
    </source>
</evidence>
<dbReference type="OrthoDB" id="6513042at2759"/>
<dbReference type="InterPro" id="IPR018247">
    <property type="entry name" value="EF_Hand_1_Ca_BS"/>
</dbReference>
<organism evidence="6 7">
    <name type="scientific">Polarella glacialis</name>
    <name type="common">Dinoflagellate</name>
    <dbReference type="NCBI Taxonomy" id="89957"/>
    <lineage>
        <taxon>Eukaryota</taxon>
        <taxon>Sar</taxon>
        <taxon>Alveolata</taxon>
        <taxon>Dinophyceae</taxon>
        <taxon>Suessiales</taxon>
        <taxon>Suessiaceae</taxon>
        <taxon>Polarella</taxon>
    </lineage>
</organism>
<dbReference type="OMA" id="LMWSDPI"/>
<dbReference type="PROSITE" id="PS00125">
    <property type="entry name" value="SER_THR_PHOSPHATASE"/>
    <property type="match status" value="1"/>
</dbReference>
<evidence type="ECO:0000313" key="6">
    <source>
        <dbReference type="EMBL" id="CAE8591119.1"/>
    </source>
</evidence>
<sequence>MSTLPARALGLQEGYSQEQWGPWRSFGLLVQQAMTELSWQDSAATLIALCKEHSRSQEGYLSKDEFVAILLRYPCCNAAYHSVFFELFDRNQDGYLSESDFLGGMLAVSPLTPHKLESPSGQLRMQFIFLYYDANRNGRLEVEEVAKMIEHIQQLRGKPHTDAMVDATALASLYSGAFGFAAFYDAAQKRMLNGTSPLLRTQQDLFETIRLSLSSEKSSDAPPASGAAHAPQRSHEDPLASLGAAHGSGGGGSCLVSAPVSLPQACLAGSPGGAPHTPTPTQSPSSMARPPARSNSQPEYWRSGAGGDQGVQALALRVVRKLMELSNQPIADWRYSLQLVTSREFLLLCDTVVELLRQEDSLVEVPLPCRVYGDIHGQLLDLLEFFNAFSWPDKRRGDIFSMNYVFLGDFVDRGAYSCDVISLLFSLKILYPSRIFLIRGNHEDRLMNVNYGFHADCVRKFAREGEDIWERANDVFEFLPIAALVESAILCIHGGIGDSIATLDDLRGIPKPIQVVGEINERTTRRDRMVLDALWSDPTDNDQVLGVHASPRGKNTCRFGPDRVQEFNRRNGLKLIIRAHECVQHGYEYFAAGQLLTVFSATNYCNQHDNDGAMVVLVKDERTGEVVEHAQVIKSGTVDTSHGWNDQQFRAPSPMRRTGAEGH</sequence>
<dbReference type="GO" id="GO:0004722">
    <property type="term" value="F:protein serine/threonine phosphatase activity"/>
    <property type="evidence" value="ECO:0007669"/>
    <property type="project" value="UniProtKB-EC"/>
</dbReference>
<dbReference type="InterPro" id="IPR002048">
    <property type="entry name" value="EF_hand_dom"/>
</dbReference>
<evidence type="ECO:0000256" key="4">
    <source>
        <dbReference type="SAM" id="MobiDB-lite"/>
    </source>
</evidence>
<dbReference type="PROSITE" id="PS00018">
    <property type="entry name" value="EF_HAND_1"/>
    <property type="match status" value="2"/>
</dbReference>
<gene>
    <name evidence="6" type="ORF">PGLA1383_LOCUS9810</name>
</gene>
<protein>
    <recommendedName>
        <fullName evidence="3">Serine/threonine-protein phosphatase</fullName>
        <ecNumber evidence="3">3.1.3.16</ecNumber>
    </recommendedName>
</protein>
<dbReference type="Gene3D" id="1.10.238.10">
    <property type="entry name" value="EF-hand"/>
    <property type="match status" value="1"/>
</dbReference>
<dbReference type="InterPro" id="IPR004843">
    <property type="entry name" value="Calcineurin-like_PHP"/>
</dbReference>
<dbReference type="Proteomes" id="UP000654075">
    <property type="component" value="Unassembled WGS sequence"/>
</dbReference>
<dbReference type="Pfam" id="PF13202">
    <property type="entry name" value="EF-hand_5"/>
    <property type="match status" value="1"/>
</dbReference>
<dbReference type="Pfam" id="PF00149">
    <property type="entry name" value="Metallophos"/>
    <property type="match status" value="1"/>
</dbReference>
<dbReference type="CDD" id="cd00051">
    <property type="entry name" value="EFh"/>
    <property type="match status" value="1"/>
</dbReference>
<dbReference type="EC" id="3.1.3.16" evidence="3"/>
<keyword evidence="7" id="KW-1185">Reference proteome</keyword>
<evidence type="ECO:0000259" key="5">
    <source>
        <dbReference type="PROSITE" id="PS50222"/>
    </source>
</evidence>
<evidence type="ECO:0000256" key="2">
    <source>
        <dbReference type="ARBA" id="ARBA00022837"/>
    </source>
</evidence>
<dbReference type="InterPro" id="IPR011992">
    <property type="entry name" value="EF-hand-dom_pair"/>
</dbReference>
<feature type="domain" description="EF-hand" evidence="5">
    <location>
        <begin position="84"/>
        <end position="111"/>
    </location>
</feature>
<proteinExistence type="inferred from homology"/>
<dbReference type="PANTHER" id="PTHR46422">
    <property type="entry name" value="SERINE/THREONINE-PROTEIN PHOSPHATASE BSL3"/>
    <property type="match status" value="1"/>
</dbReference>
<dbReference type="SUPFAM" id="SSF56300">
    <property type="entry name" value="Metallo-dependent phosphatases"/>
    <property type="match status" value="1"/>
</dbReference>
<name>A0A813DR18_POLGL</name>
<dbReference type="PROSITE" id="PS50222">
    <property type="entry name" value="EF_HAND_2"/>
    <property type="match status" value="2"/>
</dbReference>
<feature type="region of interest" description="Disordered" evidence="4">
    <location>
        <begin position="214"/>
        <end position="244"/>
    </location>
</feature>
<comment type="catalytic activity">
    <reaction evidence="3">
        <text>O-phospho-L-threonyl-[protein] + H2O = L-threonyl-[protein] + phosphate</text>
        <dbReference type="Rhea" id="RHEA:47004"/>
        <dbReference type="Rhea" id="RHEA-COMP:11060"/>
        <dbReference type="Rhea" id="RHEA-COMP:11605"/>
        <dbReference type="ChEBI" id="CHEBI:15377"/>
        <dbReference type="ChEBI" id="CHEBI:30013"/>
        <dbReference type="ChEBI" id="CHEBI:43474"/>
        <dbReference type="ChEBI" id="CHEBI:61977"/>
        <dbReference type="EC" id="3.1.3.16"/>
    </reaction>
</comment>